<accession>A0A419PUA6</accession>
<proteinExistence type="predicted"/>
<keyword evidence="3" id="KW-1185">Reference proteome</keyword>
<evidence type="ECO:0000313" key="3">
    <source>
        <dbReference type="Proteomes" id="UP000286415"/>
    </source>
</evidence>
<sequence>MAQWLEREFTNRKIRGSNPTSASRLPLSRPGQPVSIPAFVPPSGGMAARHRKDVTAERFFIMVQWIMEVHDPHTVVLSILTSAKTASKLDIAQCELTVQKVRGSNPVSRLLLSKLGQRDSSSALTLPLGGMVARHRKDFYNRMVIFITIPFCHMVSRVRSRGLTEIIFGYYRLYGTLPIFLASHVKRWSKWLEREFTVRKVRGSNSTSASRLSLSRLGQPGSIPALLQPSELIFLLTSPSPSLTWDSHF</sequence>
<reference evidence="2 3" key="1">
    <citation type="journal article" date="2018" name="Biotechnol. Adv.">
        <title>Improved genomic resources and new bioinformatic workflow for the carcinogenic parasite Clonorchis sinensis: Biotechnological implications.</title>
        <authorList>
            <person name="Wang D."/>
            <person name="Korhonen P.K."/>
            <person name="Gasser R.B."/>
            <person name="Young N.D."/>
        </authorList>
    </citation>
    <scope>NUCLEOTIDE SEQUENCE [LARGE SCALE GENOMIC DNA]</scope>
    <source>
        <strain evidence="2">Cs-k2</strain>
    </source>
</reference>
<dbReference type="InParanoid" id="A0A419PUA6"/>
<reference evidence="2 3" key="2">
    <citation type="journal article" date="2021" name="Genomics">
        <title>High-quality reference genome for Clonorchis sinensis.</title>
        <authorList>
            <person name="Young N.D."/>
            <person name="Stroehlein A.J."/>
            <person name="Kinkar L."/>
            <person name="Wang T."/>
            <person name="Sohn W.M."/>
            <person name="Chang B.C.H."/>
            <person name="Kaur P."/>
            <person name="Weisz D."/>
            <person name="Dudchenko O."/>
            <person name="Aiden E.L."/>
            <person name="Korhonen P.K."/>
            <person name="Gasser R.B."/>
        </authorList>
    </citation>
    <scope>NUCLEOTIDE SEQUENCE [LARGE SCALE GENOMIC DNA]</scope>
    <source>
        <strain evidence="2">Cs-k2</strain>
    </source>
</reference>
<evidence type="ECO:0000313" key="2">
    <source>
        <dbReference type="EMBL" id="KAG5453545.1"/>
    </source>
</evidence>
<organism evidence="2 3">
    <name type="scientific">Clonorchis sinensis</name>
    <name type="common">Chinese liver fluke</name>
    <dbReference type="NCBI Taxonomy" id="79923"/>
    <lineage>
        <taxon>Eukaryota</taxon>
        <taxon>Metazoa</taxon>
        <taxon>Spiralia</taxon>
        <taxon>Lophotrochozoa</taxon>
        <taxon>Platyhelminthes</taxon>
        <taxon>Trematoda</taxon>
        <taxon>Digenea</taxon>
        <taxon>Opisthorchiida</taxon>
        <taxon>Opisthorchiata</taxon>
        <taxon>Opisthorchiidae</taxon>
        <taxon>Clonorchis</taxon>
    </lineage>
</organism>
<dbReference type="AlphaFoldDB" id="A0A419PUA6"/>
<dbReference type="EMBL" id="NIRI02000011">
    <property type="protein sequence ID" value="KAG5453545.1"/>
    <property type="molecule type" value="Genomic_DNA"/>
</dbReference>
<gene>
    <name evidence="2" type="ORF">CSKR_112781</name>
</gene>
<feature type="region of interest" description="Disordered" evidence="1">
    <location>
        <begin position="9"/>
        <end position="34"/>
    </location>
</feature>
<protein>
    <submittedName>
        <fullName evidence="2">Uncharacterized protein</fullName>
    </submittedName>
</protein>
<name>A0A419PUA6_CLOSI</name>
<evidence type="ECO:0000256" key="1">
    <source>
        <dbReference type="SAM" id="MobiDB-lite"/>
    </source>
</evidence>
<comment type="caution">
    <text evidence="2">The sequence shown here is derived from an EMBL/GenBank/DDBJ whole genome shotgun (WGS) entry which is preliminary data.</text>
</comment>
<dbReference type="Proteomes" id="UP000286415">
    <property type="component" value="Unassembled WGS sequence"/>
</dbReference>